<comment type="caution">
    <text evidence="2">The sequence shown here is derived from an EMBL/GenBank/DDBJ whole genome shotgun (WGS) entry which is preliminary data.</text>
</comment>
<dbReference type="EMBL" id="JASCZI010123856">
    <property type="protein sequence ID" value="MED6165658.1"/>
    <property type="molecule type" value="Genomic_DNA"/>
</dbReference>
<feature type="non-terminal residue" evidence="2">
    <location>
        <position position="190"/>
    </location>
</feature>
<sequence length="190" mass="22051">MRVEQNNQYQDFFDRQNKFFEDMHTHSKAYKQGIEDLKVQQHKYVDELKAGQEITNKVVLELKKNQDKHQKELAAHRKEYKEHNKPMKEGIQQINPYLKARLPEDIPEWMQGNVQAGRGRFSDGMSPIPRNCLPGASSASMNKDDKGKGKAEKEDGDERGKKKAFEASVWNVTNVALHEQHFKKLARTLC</sequence>
<protein>
    <submittedName>
        <fullName evidence="2">Uncharacterized protein</fullName>
    </submittedName>
</protein>
<gene>
    <name evidence="2" type="ORF">PIB30_101770</name>
</gene>
<reference evidence="2 3" key="1">
    <citation type="journal article" date="2023" name="Plants (Basel)">
        <title>Bridging the Gap: Combining Genomics and Transcriptomics Approaches to Understand Stylosanthes scabra, an Orphan Legume from the Brazilian Caatinga.</title>
        <authorList>
            <person name="Ferreira-Neto J.R.C."/>
            <person name="da Silva M.D."/>
            <person name="Binneck E."/>
            <person name="de Melo N.F."/>
            <person name="da Silva R.H."/>
            <person name="de Melo A.L.T.M."/>
            <person name="Pandolfi V."/>
            <person name="Bustamante F.O."/>
            <person name="Brasileiro-Vidal A.C."/>
            <person name="Benko-Iseppon A.M."/>
        </authorList>
    </citation>
    <scope>NUCLEOTIDE SEQUENCE [LARGE SCALE GENOMIC DNA]</scope>
    <source>
        <tissue evidence="2">Leaves</tissue>
    </source>
</reference>
<keyword evidence="3" id="KW-1185">Reference proteome</keyword>
<feature type="region of interest" description="Disordered" evidence="1">
    <location>
        <begin position="117"/>
        <end position="165"/>
    </location>
</feature>
<organism evidence="2 3">
    <name type="scientific">Stylosanthes scabra</name>
    <dbReference type="NCBI Taxonomy" id="79078"/>
    <lineage>
        <taxon>Eukaryota</taxon>
        <taxon>Viridiplantae</taxon>
        <taxon>Streptophyta</taxon>
        <taxon>Embryophyta</taxon>
        <taxon>Tracheophyta</taxon>
        <taxon>Spermatophyta</taxon>
        <taxon>Magnoliopsida</taxon>
        <taxon>eudicotyledons</taxon>
        <taxon>Gunneridae</taxon>
        <taxon>Pentapetalae</taxon>
        <taxon>rosids</taxon>
        <taxon>fabids</taxon>
        <taxon>Fabales</taxon>
        <taxon>Fabaceae</taxon>
        <taxon>Papilionoideae</taxon>
        <taxon>50 kb inversion clade</taxon>
        <taxon>dalbergioids sensu lato</taxon>
        <taxon>Dalbergieae</taxon>
        <taxon>Pterocarpus clade</taxon>
        <taxon>Stylosanthes</taxon>
    </lineage>
</organism>
<name>A0ABU6V026_9FABA</name>
<evidence type="ECO:0000313" key="3">
    <source>
        <dbReference type="Proteomes" id="UP001341840"/>
    </source>
</evidence>
<evidence type="ECO:0000313" key="2">
    <source>
        <dbReference type="EMBL" id="MED6165658.1"/>
    </source>
</evidence>
<dbReference type="Proteomes" id="UP001341840">
    <property type="component" value="Unassembled WGS sequence"/>
</dbReference>
<evidence type="ECO:0000256" key="1">
    <source>
        <dbReference type="SAM" id="MobiDB-lite"/>
    </source>
</evidence>
<proteinExistence type="predicted"/>
<feature type="compositionally biased region" description="Basic and acidic residues" evidence="1">
    <location>
        <begin position="142"/>
        <end position="165"/>
    </location>
</feature>
<accession>A0ABU6V026</accession>